<feature type="region of interest" description="Disordered" evidence="5">
    <location>
        <begin position="195"/>
        <end position="217"/>
    </location>
</feature>
<reference evidence="7 8" key="1">
    <citation type="submission" date="2018-03" db="EMBL/GenBank/DDBJ databases">
        <title>Draft Genome Sequences of the Obligatory Marine Myxobacteria Enhygromyxa salina SWB007.</title>
        <authorList>
            <person name="Poehlein A."/>
            <person name="Moghaddam J.A."/>
            <person name="Harms H."/>
            <person name="Alanjari M."/>
            <person name="Koenig G.M."/>
            <person name="Daniel R."/>
            <person name="Schaeberle T.F."/>
        </authorList>
    </citation>
    <scope>NUCLEOTIDE SEQUENCE [LARGE SCALE GENOMIC DNA]</scope>
    <source>
        <strain evidence="7 8">SWB007</strain>
    </source>
</reference>
<organism evidence="7 8">
    <name type="scientific">Enhygromyxa salina</name>
    <dbReference type="NCBI Taxonomy" id="215803"/>
    <lineage>
        <taxon>Bacteria</taxon>
        <taxon>Pseudomonadati</taxon>
        <taxon>Myxococcota</taxon>
        <taxon>Polyangia</taxon>
        <taxon>Nannocystales</taxon>
        <taxon>Nannocystaceae</taxon>
        <taxon>Enhygromyxa</taxon>
    </lineage>
</organism>
<dbReference type="PANTHER" id="PTHR43289:SF6">
    <property type="entry name" value="SERINE_THREONINE-PROTEIN KINASE NEKL-3"/>
    <property type="match status" value="1"/>
</dbReference>
<evidence type="ECO:0000256" key="2">
    <source>
        <dbReference type="ARBA" id="ARBA00022741"/>
    </source>
</evidence>
<dbReference type="InterPro" id="IPR011990">
    <property type="entry name" value="TPR-like_helical_dom_sf"/>
</dbReference>
<evidence type="ECO:0000256" key="1">
    <source>
        <dbReference type="ARBA" id="ARBA00022679"/>
    </source>
</evidence>
<dbReference type="Pfam" id="PF00069">
    <property type="entry name" value="Pkinase"/>
    <property type="match status" value="1"/>
</dbReference>
<keyword evidence="1 7" id="KW-0808">Transferase</keyword>
<feature type="compositionally biased region" description="Basic and acidic residues" evidence="5">
    <location>
        <begin position="195"/>
        <end position="206"/>
    </location>
</feature>
<dbReference type="Gene3D" id="1.25.40.10">
    <property type="entry name" value="Tetratricopeptide repeat domain"/>
    <property type="match status" value="2"/>
</dbReference>
<feature type="compositionally biased region" description="Basic and acidic residues" evidence="5">
    <location>
        <begin position="1"/>
        <end position="17"/>
    </location>
</feature>
<dbReference type="SMART" id="SM00028">
    <property type="entry name" value="TPR"/>
    <property type="match status" value="4"/>
</dbReference>
<keyword evidence="4" id="KW-0067">ATP-binding</keyword>
<gene>
    <name evidence="7" type="primary">pknA_6</name>
    <name evidence="7" type="ORF">ENSA7_44420</name>
</gene>
<feature type="region of interest" description="Disordered" evidence="5">
    <location>
        <begin position="1"/>
        <end position="23"/>
    </location>
</feature>
<dbReference type="EC" id="2.7.11.1" evidence="7"/>
<evidence type="ECO:0000313" key="8">
    <source>
        <dbReference type="Proteomes" id="UP000238823"/>
    </source>
</evidence>
<protein>
    <submittedName>
        <fullName evidence="7">Serine/threonine-protein kinase PknA</fullName>
        <ecNumber evidence="7">2.7.11.1</ecNumber>
    </submittedName>
</protein>
<dbReference type="InterPro" id="IPR000719">
    <property type="entry name" value="Prot_kinase_dom"/>
</dbReference>
<dbReference type="OrthoDB" id="9801841at2"/>
<proteinExistence type="predicted"/>
<dbReference type="GO" id="GO:0005524">
    <property type="term" value="F:ATP binding"/>
    <property type="evidence" value="ECO:0007669"/>
    <property type="project" value="UniProtKB-KW"/>
</dbReference>
<dbReference type="PANTHER" id="PTHR43289">
    <property type="entry name" value="MITOGEN-ACTIVATED PROTEIN KINASE KINASE KINASE 20-RELATED"/>
    <property type="match status" value="1"/>
</dbReference>
<dbReference type="Proteomes" id="UP000238823">
    <property type="component" value="Unassembled WGS sequence"/>
</dbReference>
<dbReference type="SUPFAM" id="SSF48452">
    <property type="entry name" value="TPR-like"/>
    <property type="match status" value="3"/>
</dbReference>
<evidence type="ECO:0000256" key="3">
    <source>
        <dbReference type="ARBA" id="ARBA00022777"/>
    </source>
</evidence>
<dbReference type="PROSITE" id="PS50011">
    <property type="entry name" value="PROTEIN_KINASE_DOM"/>
    <property type="match status" value="1"/>
</dbReference>
<dbReference type="SUPFAM" id="SSF56112">
    <property type="entry name" value="Protein kinase-like (PK-like)"/>
    <property type="match status" value="1"/>
</dbReference>
<evidence type="ECO:0000256" key="4">
    <source>
        <dbReference type="ARBA" id="ARBA00022840"/>
    </source>
</evidence>
<dbReference type="GO" id="GO:0004674">
    <property type="term" value="F:protein serine/threonine kinase activity"/>
    <property type="evidence" value="ECO:0007669"/>
    <property type="project" value="UniProtKB-EC"/>
</dbReference>
<dbReference type="Gene3D" id="1.10.510.10">
    <property type="entry name" value="Transferase(Phosphotransferase) domain 1"/>
    <property type="match status" value="1"/>
</dbReference>
<dbReference type="Gene3D" id="3.30.200.20">
    <property type="entry name" value="Phosphorylase Kinase, domain 1"/>
    <property type="match status" value="1"/>
</dbReference>
<keyword evidence="2" id="KW-0547">Nucleotide-binding</keyword>
<dbReference type="PROSITE" id="PS00108">
    <property type="entry name" value="PROTEIN_KINASE_ST"/>
    <property type="match status" value="1"/>
</dbReference>
<evidence type="ECO:0000313" key="7">
    <source>
        <dbReference type="EMBL" id="PRQ05552.1"/>
    </source>
</evidence>
<dbReference type="Pfam" id="PF13424">
    <property type="entry name" value="TPR_12"/>
    <property type="match status" value="2"/>
</dbReference>
<dbReference type="CDD" id="cd14014">
    <property type="entry name" value="STKc_PknB_like"/>
    <property type="match status" value="1"/>
</dbReference>
<keyword evidence="3 7" id="KW-0418">Kinase</keyword>
<dbReference type="AlphaFoldDB" id="A0A2S9YKI3"/>
<accession>A0A2S9YKI3</accession>
<dbReference type="RefSeq" id="WP_106091374.1">
    <property type="nucleotide sequence ID" value="NZ_PVNL01000092.1"/>
</dbReference>
<evidence type="ECO:0000259" key="6">
    <source>
        <dbReference type="PROSITE" id="PS50011"/>
    </source>
</evidence>
<dbReference type="InterPro" id="IPR008271">
    <property type="entry name" value="Ser/Thr_kinase_AS"/>
</dbReference>
<feature type="domain" description="Protein kinase" evidence="6">
    <location>
        <begin position="42"/>
        <end position="310"/>
    </location>
</feature>
<dbReference type="InterPro" id="IPR011009">
    <property type="entry name" value="Kinase-like_dom_sf"/>
</dbReference>
<name>A0A2S9YKI3_9BACT</name>
<evidence type="ECO:0000256" key="5">
    <source>
        <dbReference type="SAM" id="MobiDB-lite"/>
    </source>
</evidence>
<dbReference type="InterPro" id="IPR019734">
    <property type="entry name" value="TPR_rpt"/>
</dbReference>
<sequence>MDSEELRWTEPNEKEPDSGTLVGGQISPGEADFEPGAKLGRYVVLAHMGAGGMGVVYGAYDPHLDRRIALKLMHQRGDDPAQAERASQRMLAEAKAMAQLNHPNVISVHDVGTIDGRVFIAMEFVEGVPLSKWMREPGRTWQELLGAFTKAGRGLEAAHAAGLVHRDFKPDNVLVGADGRVRVLDFGLARRIDGSRDPSERREREAGTPAYMSPEQHLGKPLDHRADQFSFCVALYEALYGEMPFAAKTRLELALAVTDGRVGPAPKRASVPNWLRWALLRGLDPDPDGRWENMAQLLAELGRDPSHRLRTIVQWSVASVALVALMVTGVMIANGQRIEPADPASRCTSGADEIAKVWNDERVDAVRAAFAKVDAPWARELGPEVEAKLGAWAHDWAAMHRESCEATDNGSQSAWMLDRRVLCLNRKRAEFDELVEVISTKAETLARAREAVIELPPLSSCEAAAIELDGAGLEAGLEGAAPSANVEQQVVLQLLDRDLYRAHSLEMTGGFEEALRLAMGCVEKARELEDQTRLATALLTQAQIVMATGGHDAVTPLLEEAEFAAERAGADRLRGSILIALARVDAKARDGRAASRHVREARAVLDRVQASATEYAELDGVAALASVAHGQPEQAEQQVRAAIASISGITDAGSLPPIELAQLHATLGAILRDLGRYSEARSALEQAQQLWIGRYGEQHPKVAAVRVELATLDDRQGRHADAVAGYEAALAVLEQVFGSNSLDVGYASAALAVSLGELGRYDESLRQHQRARAIFRAHGDPAMVSLAKTLDAEGVVQLRREQFEEALKLHQQALKILERARGGRGFDLADLAPTQVHLAEALLALERPEDARPQLDGALELMLSLQATPSIEREREQLAAVRLLAARAWASGTAANLERARELADAARADFVALQRADSVAEIDTWLGSL</sequence>
<dbReference type="EMBL" id="PVNL01000092">
    <property type="protein sequence ID" value="PRQ05552.1"/>
    <property type="molecule type" value="Genomic_DNA"/>
</dbReference>
<comment type="caution">
    <text evidence="7">The sequence shown here is derived from an EMBL/GenBank/DDBJ whole genome shotgun (WGS) entry which is preliminary data.</text>
</comment>